<proteinExistence type="predicted"/>
<evidence type="ECO:0000256" key="1">
    <source>
        <dbReference type="SAM" id="Phobius"/>
    </source>
</evidence>
<keyword evidence="3" id="KW-1185">Reference proteome</keyword>
<reference evidence="2" key="1">
    <citation type="journal article" date="2020" name="Stud. Mycol.">
        <title>101 Dothideomycetes genomes: a test case for predicting lifestyles and emergence of pathogens.</title>
        <authorList>
            <person name="Haridas S."/>
            <person name="Albert R."/>
            <person name="Binder M."/>
            <person name="Bloem J."/>
            <person name="Labutti K."/>
            <person name="Salamov A."/>
            <person name="Andreopoulos B."/>
            <person name="Baker S."/>
            <person name="Barry K."/>
            <person name="Bills G."/>
            <person name="Bluhm B."/>
            <person name="Cannon C."/>
            <person name="Castanera R."/>
            <person name="Culley D."/>
            <person name="Daum C."/>
            <person name="Ezra D."/>
            <person name="Gonzalez J."/>
            <person name="Henrissat B."/>
            <person name="Kuo A."/>
            <person name="Liang C."/>
            <person name="Lipzen A."/>
            <person name="Lutzoni F."/>
            <person name="Magnuson J."/>
            <person name="Mondo S."/>
            <person name="Nolan M."/>
            <person name="Ohm R."/>
            <person name="Pangilinan J."/>
            <person name="Park H.-J."/>
            <person name="Ramirez L."/>
            <person name="Alfaro M."/>
            <person name="Sun H."/>
            <person name="Tritt A."/>
            <person name="Yoshinaga Y."/>
            <person name="Zwiers L.-H."/>
            <person name="Turgeon B."/>
            <person name="Goodwin S."/>
            <person name="Spatafora J."/>
            <person name="Crous P."/>
            <person name="Grigoriev I."/>
        </authorList>
    </citation>
    <scope>NUCLEOTIDE SEQUENCE</scope>
    <source>
        <strain evidence="2">CBS 122368</strain>
    </source>
</reference>
<feature type="transmembrane region" description="Helical" evidence="1">
    <location>
        <begin position="6"/>
        <end position="26"/>
    </location>
</feature>
<sequence>MKSRDAIVLIVCLITVFALLFAWCWYKAATRAVTAEVHEMRYRKDVEAAAAAAAASLQEYASIWAHLRTGKSERGHFTLWINCMEFAYTSWARKLLTAALFDTRTRTSRGGLRTD</sequence>
<keyword evidence="1" id="KW-1133">Transmembrane helix</keyword>
<dbReference type="Proteomes" id="UP000800094">
    <property type="component" value="Unassembled WGS sequence"/>
</dbReference>
<evidence type="ECO:0000313" key="3">
    <source>
        <dbReference type="Proteomes" id="UP000800094"/>
    </source>
</evidence>
<dbReference type="GeneID" id="54585438"/>
<dbReference type="AlphaFoldDB" id="A0A6A6IDN2"/>
<dbReference type="RefSeq" id="XP_033683172.1">
    <property type="nucleotide sequence ID" value="XM_033832108.1"/>
</dbReference>
<accession>A0A6A6IDN2</accession>
<keyword evidence="1" id="KW-0812">Transmembrane</keyword>
<keyword evidence="1" id="KW-0472">Membrane</keyword>
<protein>
    <submittedName>
        <fullName evidence="2">Uncharacterized protein</fullName>
    </submittedName>
</protein>
<organism evidence="2 3">
    <name type="scientific">Trematosphaeria pertusa</name>
    <dbReference type="NCBI Taxonomy" id="390896"/>
    <lineage>
        <taxon>Eukaryota</taxon>
        <taxon>Fungi</taxon>
        <taxon>Dikarya</taxon>
        <taxon>Ascomycota</taxon>
        <taxon>Pezizomycotina</taxon>
        <taxon>Dothideomycetes</taxon>
        <taxon>Pleosporomycetidae</taxon>
        <taxon>Pleosporales</taxon>
        <taxon>Massarineae</taxon>
        <taxon>Trematosphaeriaceae</taxon>
        <taxon>Trematosphaeria</taxon>
    </lineage>
</organism>
<evidence type="ECO:0000313" key="2">
    <source>
        <dbReference type="EMBL" id="KAF2248168.1"/>
    </source>
</evidence>
<gene>
    <name evidence="2" type="ORF">BU26DRAFT_551539</name>
</gene>
<name>A0A6A6IDN2_9PLEO</name>
<dbReference type="EMBL" id="ML987196">
    <property type="protein sequence ID" value="KAF2248168.1"/>
    <property type="molecule type" value="Genomic_DNA"/>
</dbReference>